<comment type="caution">
    <text evidence="4">The sequence shown here is derived from an EMBL/GenBank/DDBJ whole genome shotgun (WGS) entry which is preliminary data.</text>
</comment>
<dbReference type="InterPro" id="IPR001353">
    <property type="entry name" value="Proteasome_sua/b"/>
</dbReference>
<dbReference type="Proteomes" id="UP001363151">
    <property type="component" value="Unassembled WGS sequence"/>
</dbReference>
<dbReference type="SMART" id="SM00948">
    <property type="entry name" value="Proteasome_A_N"/>
    <property type="match status" value="1"/>
</dbReference>
<sequence>MFMAKSEYDRGVNTFSPEGRLFQVEYAIQAVKLGSTSIGIKTADGVVLAVEKRVTSTLMESSSIEKVMEIDSHSRRAGDNHRFTYDEPMPTTALTQSVCDLALSFGEDSEEREGGASKMSRPFGVALLVAGYDDDGAQLYYADPSGTFTQSDEKKIGTVKGAPAPVQA</sequence>
<name>A0ABR1G6Z7_AURAN</name>
<proteinExistence type="inferred from homology"/>
<dbReference type="InterPro" id="IPR050115">
    <property type="entry name" value="Proteasome_alpha"/>
</dbReference>
<dbReference type="EMBL" id="JBBJCI010000083">
    <property type="protein sequence ID" value="KAK7249101.1"/>
    <property type="molecule type" value="Genomic_DNA"/>
</dbReference>
<dbReference type="PROSITE" id="PS00388">
    <property type="entry name" value="PROTEASOME_ALPHA_1"/>
    <property type="match status" value="1"/>
</dbReference>
<evidence type="ECO:0000256" key="1">
    <source>
        <dbReference type="ARBA" id="ARBA00022942"/>
    </source>
</evidence>
<keyword evidence="2" id="KW-0963">Cytoplasm</keyword>
<comment type="similarity">
    <text evidence="2">Belongs to the peptidase T1A family.</text>
</comment>
<dbReference type="InterPro" id="IPR000426">
    <property type="entry name" value="Proteasome_asu_N"/>
</dbReference>
<evidence type="ECO:0000256" key="2">
    <source>
        <dbReference type="RuleBase" id="RU000551"/>
    </source>
</evidence>
<dbReference type="Pfam" id="PF10584">
    <property type="entry name" value="Proteasome_A_N"/>
    <property type="match status" value="1"/>
</dbReference>
<comment type="subunit">
    <text evidence="2">The 26S proteasome consists of a 20S proteasome core and two 19S regulatory subunits.</text>
</comment>
<dbReference type="PANTHER" id="PTHR11599">
    <property type="entry name" value="PROTEASOME SUBUNIT ALPHA/BETA"/>
    <property type="match status" value="1"/>
</dbReference>
<organism evidence="4 5">
    <name type="scientific">Aureococcus anophagefferens</name>
    <name type="common">Harmful bloom alga</name>
    <dbReference type="NCBI Taxonomy" id="44056"/>
    <lineage>
        <taxon>Eukaryota</taxon>
        <taxon>Sar</taxon>
        <taxon>Stramenopiles</taxon>
        <taxon>Ochrophyta</taxon>
        <taxon>Pelagophyceae</taxon>
        <taxon>Pelagomonadales</taxon>
        <taxon>Pelagomonadaceae</taxon>
        <taxon>Aureococcus</taxon>
    </lineage>
</organism>
<dbReference type="SUPFAM" id="SSF56235">
    <property type="entry name" value="N-terminal nucleophile aminohydrolases (Ntn hydrolases)"/>
    <property type="match status" value="1"/>
</dbReference>
<keyword evidence="1 2" id="KW-0647">Proteasome</keyword>
<gene>
    <name evidence="4" type="primary">PSMA5</name>
    <name evidence="4" type="ORF">SO694_00044254</name>
</gene>
<keyword evidence="2" id="KW-0539">Nucleus</keyword>
<dbReference type="Pfam" id="PF00227">
    <property type="entry name" value="Proteasome"/>
    <property type="match status" value="2"/>
</dbReference>
<dbReference type="InterPro" id="IPR029055">
    <property type="entry name" value="Ntn_hydrolases_N"/>
</dbReference>
<keyword evidence="5" id="KW-1185">Reference proteome</keyword>
<dbReference type="Gene3D" id="3.60.20.10">
    <property type="entry name" value="Glutamine Phosphoribosylpyrophosphate, subunit 1, domain 1"/>
    <property type="match status" value="2"/>
</dbReference>
<feature type="domain" description="Proteasome alpha-type subunits" evidence="3">
    <location>
        <begin position="8"/>
        <end position="30"/>
    </location>
</feature>
<protein>
    <recommendedName>
        <fullName evidence="2">Proteasome subunit alpha type</fullName>
    </recommendedName>
</protein>
<accession>A0ABR1G6Z7</accession>
<evidence type="ECO:0000313" key="4">
    <source>
        <dbReference type="EMBL" id="KAK7249101.1"/>
    </source>
</evidence>
<evidence type="ECO:0000313" key="5">
    <source>
        <dbReference type="Proteomes" id="UP001363151"/>
    </source>
</evidence>
<comment type="subcellular location">
    <subcellularLocation>
        <location evidence="2">Cytoplasm</location>
    </subcellularLocation>
    <subcellularLocation>
        <location evidence="2">Nucleus</location>
    </subcellularLocation>
</comment>
<reference evidence="4 5" key="1">
    <citation type="submission" date="2024-03" db="EMBL/GenBank/DDBJ databases">
        <title>Aureococcus anophagefferens CCMP1851 and Kratosvirus quantuckense: Draft genome of a second virus-susceptible host strain in the model system.</title>
        <authorList>
            <person name="Chase E."/>
            <person name="Truchon A.R."/>
            <person name="Schepens W."/>
            <person name="Wilhelm S.W."/>
        </authorList>
    </citation>
    <scope>NUCLEOTIDE SEQUENCE [LARGE SCALE GENOMIC DNA]</scope>
    <source>
        <strain evidence="4 5">CCMP1851</strain>
    </source>
</reference>
<evidence type="ECO:0000259" key="3">
    <source>
        <dbReference type="PROSITE" id="PS00388"/>
    </source>
</evidence>